<organism evidence="1 2">
    <name type="scientific">Vespula maculifrons</name>
    <name type="common">Eastern yellow jacket</name>
    <name type="synonym">Wasp</name>
    <dbReference type="NCBI Taxonomy" id="7453"/>
    <lineage>
        <taxon>Eukaryota</taxon>
        <taxon>Metazoa</taxon>
        <taxon>Ecdysozoa</taxon>
        <taxon>Arthropoda</taxon>
        <taxon>Hexapoda</taxon>
        <taxon>Insecta</taxon>
        <taxon>Pterygota</taxon>
        <taxon>Neoptera</taxon>
        <taxon>Endopterygota</taxon>
        <taxon>Hymenoptera</taxon>
        <taxon>Apocrita</taxon>
        <taxon>Aculeata</taxon>
        <taxon>Vespoidea</taxon>
        <taxon>Vespidae</taxon>
        <taxon>Vespinae</taxon>
        <taxon>Vespula</taxon>
    </lineage>
</organism>
<sequence length="83" mass="9445">MDERKTLLLLAPKEAPGRYVRLLREYRSDTARMLYSRFTAAGVITPTATTTTAMPLPRCFVVPERVKQLLLMGAERDIFRSVS</sequence>
<gene>
    <name evidence="1" type="ORF">V1477_004642</name>
</gene>
<evidence type="ECO:0000313" key="1">
    <source>
        <dbReference type="EMBL" id="KAL2746272.1"/>
    </source>
</evidence>
<reference evidence="1 2" key="1">
    <citation type="journal article" date="2024" name="Ann. Entomol. Soc. Am.">
        <title>Genomic analyses of the southern and eastern yellowjacket wasps (Hymenoptera: Vespidae) reveal evolutionary signatures of social life.</title>
        <authorList>
            <person name="Catto M.A."/>
            <person name="Caine P.B."/>
            <person name="Orr S.E."/>
            <person name="Hunt B.G."/>
            <person name="Goodisman M.A.D."/>
        </authorList>
    </citation>
    <scope>NUCLEOTIDE SEQUENCE [LARGE SCALE GENOMIC DNA]</scope>
    <source>
        <strain evidence="1">232</strain>
        <tissue evidence="1">Head and thorax</tissue>
    </source>
</reference>
<dbReference type="AlphaFoldDB" id="A0ABD2CMG0"/>
<accession>A0ABD2CMG0</accession>
<dbReference type="EMBL" id="JAYRBN010000037">
    <property type="protein sequence ID" value="KAL2746272.1"/>
    <property type="molecule type" value="Genomic_DNA"/>
</dbReference>
<dbReference type="Proteomes" id="UP001607303">
    <property type="component" value="Unassembled WGS sequence"/>
</dbReference>
<keyword evidence="2" id="KW-1185">Reference proteome</keyword>
<protein>
    <submittedName>
        <fullName evidence="1">Uncharacterized protein</fullName>
    </submittedName>
</protein>
<proteinExistence type="predicted"/>
<evidence type="ECO:0000313" key="2">
    <source>
        <dbReference type="Proteomes" id="UP001607303"/>
    </source>
</evidence>
<name>A0ABD2CMG0_VESMC</name>
<comment type="caution">
    <text evidence="1">The sequence shown here is derived from an EMBL/GenBank/DDBJ whole genome shotgun (WGS) entry which is preliminary data.</text>
</comment>